<evidence type="ECO:0000256" key="3">
    <source>
        <dbReference type="ARBA" id="ARBA00022448"/>
    </source>
</evidence>
<dbReference type="GeneID" id="93591291"/>
<reference evidence="10 11" key="1">
    <citation type="submission" date="2019-01" db="EMBL/GenBank/DDBJ databases">
        <title>Intercellular communication is required for trap formation in the nematode-trapping fungus Duddingtonia flagrans.</title>
        <authorList>
            <person name="Youssar L."/>
            <person name="Wernet V."/>
            <person name="Hensel N."/>
            <person name="Hildebrandt H.-G."/>
            <person name="Fischer R."/>
        </authorList>
    </citation>
    <scope>NUCLEOTIDE SEQUENCE [LARGE SCALE GENOMIC DNA]</scope>
    <source>
        <strain evidence="10 11">CBS H-5679</strain>
    </source>
</reference>
<gene>
    <name evidence="10" type="ORF">DFL_008980</name>
</gene>
<comment type="subcellular location">
    <subcellularLocation>
        <location evidence="1 9">Mitochondrion inner membrane</location>
        <topology evidence="1 9">Multi-pass membrane protein</topology>
    </subcellularLocation>
</comment>
<keyword evidence="11" id="KW-1185">Reference proteome</keyword>
<evidence type="ECO:0000256" key="5">
    <source>
        <dbReference type="ARBA" id="ARBA00022792"/>
    </source>
</evidence>
<dbReference type="OrthoDB" id="1697690at2759"/>
<keyword evidence="7 9" id="KW-0496">Mitochondrion</keyword>
<dbReference type="Pfam" id="PF03650">
    <property type="entry name" value="MPC"/>
    <property type="match status" value="1"/>
</dbReference>
<keyword evidence="5 9" id="KW-0999">Mitochondrion inner membrane</keyword>
<name>A0A436ZQI5_ARTFL</name>
<evidence type="ECO:0000256" key="7">
    <source>
        <dbReference type="ARBA" id="ARBA00023128"/>
    </source>
</evidence>
<dbReference type="RefSeq" id="XP_067486647.1">
    <property type="nucleotide sequence ID" value="XM_067638794.1"/>
</dbReference>
<evidence type="ECO:0000256" key="8">
    <source>
        <dbReference type="ARBA" id="ARBA00023136"/>
    </source>
</evidence>
<evidence type="ECO:0000313" key="11">
    <source>
        <dbReference type="Proteomes" id="UP000283090"/>
    </source>
</evidence>
<dbReference type="EMBL" id="SAEB01000012">
    <property type="protein sequence ID" value="RVD81103.1"/>
    <property type="molecule type" value="Genomic_DNA"/>
</dbReference>
<evidence type="ECO:0000313" key="10">
    <source>
        <dbReference type="EMBL" id="RVD81103.1"/>
    </source>
</evidence>
<evidence type="ECO:0000256" key="6">
    <source>
        <dbReference type="ARBA" id="ARBA00022989"/>
    </source>
</evidence>
<evidence type="ECO:0000256" key="2">
    <source>
        <dbReference type="ARBA" id="ARBA00006416"/>
    </source>
</evidence>
<keyword evidence="6" id="KW-1133">Transmembrane helix</keyword>
<dbReference type="STRING" id="97331.A0A436ZQI5"/>
<dbReference type="PANTHER" id="PTHR14154">
    <property type="entry name" value="UPF0041 BRAIN PROTEIN 44-RELATED"/>
    <property type="match status" value="1"/>
</dbReference>
<comment type="function">
    <text evidence="9">Mediates the uptake of pyruvate into mitochondria.</text>
</comment>
<dbReference type="InterPro" id="IPR005336">
    <property type="entry name" value="MPC"/>
</dbReference>
<organism evidence="10 11">
    <name type="scientific">Arthrobotrys flagrans</name>
    <name type="common">Nematode-trapping fungus</name>
    <name type="synonym">Trichothecium flagrans</name>
    <dbReference type="NCBI Taxonomy" id="97331"/>
    <lineage>
        <taxon>Eukaryota</taxon>
        <taxon>Fungi</taxon>
        <taxon>Dikarya</taxon>
        <taxon>Ascomycota</taxon>
        <taxon>Pezizomycotina</taxon>
        <taxon>Orbiliomycetes</taxon>
        <taxon>Orbiliales</taxon>
        <taxon>Orbiliaceae</taxon>
        <taxon>Arthrobotrys</taxon>
    </lineage>
</organism>
<keyword evidence="8" id="KW-0472">Membrane</keyword>
<protein>
    <recommendedName>
        <fullName evidence="9">Mitochondrial pyruvate carrier</fullName>
    </recommendedName>
</protein>
<evidence type="ECO:0000256" key="4">
    <source>
        <dbReference type="ARBA" id="ARBA00022692"/>
    </source>
</evidence>
<keyword evidence="4" id="KW-0812">Transmembrane</keyword>
<comment type="caution">
    <text evidence="10">The sequence shown here is derived from an EMBL/GenBank/DDBJ whole genome shotgun (WGS) entry which is preliminary data.</text>
</comment>
<proteinExistence type="inferred from homology"/>
<accession>A0A436ZQI5</accession>
<dbReference type="GO" id="GO:0006850">
    <property type="term" value="P:pyruvate import into mitochondria"/>
    <property type="evidence" value="ECO:0007669"/>
    <property type="project" value="InterPro"/>
</dbReference>
<dbReference type="AlphaFoldDB" id="A0A436ZQI5"/>
<keyword evidence="3 9" id="KW-0813">Transport</keyword>
<sequence>MRTQKLFHFLVSKWYYWHFAPAGCCQFSHANVQSNNQSQYLTLFNLQSAKMLGAIASLNARIRSNKVLDYICSTHFWGPVSNFGIPMAAITDIRKDPEIISGQMTGALVVYSAVFMRYSLAVTPKNYLLFACHFINECSQLTQGYRYLQFHHWGGREIAQKAREAAGQAAGKAEDSVSKAVSNIKSSAGTN</sequence>
<dbReference type="GO" id="GO:0005743">
    <property type="term" value="C:mitochondrial inner membrane"/>
    <property type="evidence" value="ECO:0007669"/>
    <property type="project" value="UniProtKB-SubCell"/>
</dbReference>
<dbReference type="VEuPathDB" id="FungiDB:DFL_008980"/>
<evidence type="ECO:0000256" key="9">
    <source>
        <dbReference type="RuleBase" id="RU363100"/>
    </source>
</evidence>
<evidence type="ECO:0000256" key="1">
    <source>
        <dbReference type="ARBA" id="ARBA00004448"/>
    </source>
</evidence>
<comment type="similarity">
    <text evidence="2 9">Belongs to the mitochondrial pyruvate carrier (MPC) (TC 2.A.105) family.</text>
</comment>
<dbReference type="Proteomes" id="UP000283090">
    <property type="component" value="Unassembled WGS sequence"/>
</dbReference>